<evidence type="ECO:0000313" key="2">
    <source>
        <dbReference type="Proteomes" id="UP001458880"/>
    </source>
</evidence>
<reference evidence="1 2" key="1">
    <citation type="journal article" date="2024" name="BMC Genomics">
        <title>De novo assembly and annotation of Popillia japonica's genome with initial clues to its potential as an invasive pest.</title>
        <authorList>
            <person name="Cucini C."/>
            <person name="Boschi S."/>
            <person name="Funari R."/>
            <person name="Cardaioli E."/>
            <person name="Iannotti N."/>
            <person name="Marturano G."/>
            <person name="Paoli F."/>
            <person name="Bruttini M."/>
            <person name="Carapelli A."/>
            <person name="Frati F."/>
            <person name="Nardi F."/>
        </authorList>
    </citation>
    <scope>NUCLEOTIDE SEQUENCE [LARGE SCALE GENOMIC DNA]</scope>
    <source>
        <strain evidence="1">DMR45628</strain>
    </source>
</reference>
<evidence type="ECO:0000313" key="1">
    <source>
        <dbReference type="EMBL" id="KAK9753447.1"/>
    </source>
</evidence>
<organism evidence="1 2">
    <name type="scientific">Popillia japonica</name>
    <name type="common">Japanese beetle</name>
    <dbReference type="NCBI Taxonomy" id="7064"/>
    <lineage>
        <taxon>Eukaryota</taxon>
        <taxon>Metazoa</taxon>
        <taxon>Ecdysozoa</taxon>
        <taxon>Arthropoda</taxon>
        <taxon>Hexapoda</taxon>
        <taxon>Insecta</taxon>
        <taxon>Pterygota</taxon>
        <taxon>Neoptera</taxon>
        <taxon>Endopterygota</taxon>
        <taxon>Coleoptera</taxon>
        <taxon>Polyphaga</taxon>
        <taxon>Scarabaeiformia</taxon>
        <taxon>Scarabaeidae</taxon>
        <taxon>Rutelinae</taxon>
        <taxon>Popillia</taxon>
    </lineage>
</organism>
<name>A0AAW1N0A2_POPJA</name>
<gene>
    <name evidence="1" type="ORF">QE152_g1983</name>
</gene>
<protein>
    <submittedName>
        <fullName evidence="1">Uncharacterized protein</fullName>
    </submittedName>
</protein>
<proteinExistence type="predicted"/>
<keyword evidence="2" id="KW-1185">Reference proteome</keyword>
<dbReference type="AlphaFoldDB" id="A0AAW1N0A2"/>
<dbReference type="EMBL" id="JASPKY010000013">
    <property type="protein sequence ID" value="KAK9753447.1"/>
    <property type="molecule type" value="Genomic_DNA"/>
</dbReference>
<sequence length="111" mass="12902">MLEMEKQAKCLTKLAADNSSQNNRGAQAGVCEEELLTLEDIYNFYEMNSLPIFNNRIVDPFFFRGTLNAGRYLQFLRNEFFAALEDFTLEERLKIQEERFQQDGALQYLGG</sequence>
<comment type="caution">
    <text evidence="1">The sequence shown here is derived from an EMBL/GenBank/DDBJ whole genome shotgun (WGS) entry which is preliminary data.</text>
</comment>
<accession>A0AAW1N0A2</accession>
<dbReference type="Proteomes" id="UP001458880">
    <property type="component" value="Unassembled WGS sequence"/>
</dbReference>